<evidence type="ECO:0000313" key="12">
    <source>
        <dbReference type="EMBL" id="SFK33802.1"/>
    </source>
</evidence>
<evidence type="ECO:0000313" key="13">
    <source>
        <dbReference type="Proteomes" id="UP000198804"/>
    </source>
</evidence>
<evidence type="ECO:0000256" key="4">
    <source>
        <dbReference type="ARBA" id="ARBA00022695"/>
    </source>
</evidence>
<dbReference type="Pfam" id="PF00483">
    <property type="entry name" value="NTP_transferase"/>
    <property type="match status" value="1"/>
</dbReference>
<dbReference type="GO" id="GO:0005525">
    <property type="term" value="F:GTP binding"/>
    <property type="evidence" value="ECO:0007669"/>
    <property type="project" value="UniProtKB-KW"/>
</dbReference>
<keyword evidence="4 12" id="KW-0548">Nucleotidyltransferase</keyword>
<dbReference type="InterPro" id="IPR011051">
    <property type="entry name" value="RmlC_Cupin_sf"/>
</dbReference>
<feature type="domain" description="Nucleotidyl transferase" evidence="9">
    <location>
        <begin position="10"/>
        <end position="292"/>
    </location>
</feature>
<dbReference type="GO" id="GO:0004475">
    <property type="term" value="F:mannose-1-phosphate guanylyltransferase (GTP) activity"/>
    <property type="evidence" value="ECO:0007669"/>
    <property type="project" value="UniProtKB-EC"/>
</dbReference>
<evidence type="ECO:0000256" key="1">
    <source>
        <dbReference type="ARBA" id="ARBA00006115"/>
    </source>
</evidence>
<dbReference type="PANTHER" id="PTHR46390:SF1">
    <property type="entry name" value="MANNOSE-1-PHOSPHATE GUANYLYLTRANSFERASE"/>
    <property type="match status" value="1"/>
</dbReference>
<feature type="domain" description="Mannose-6-phosphate isomerase type II C-terminal" evidence="10">
    <location>
        <begin position="364"/>
        <end position="475"/>
    </location>
</feature>
<dbReference type="NCBIfam" id="TIGR01479">
    <property type="entry name" value="GMP_PMI"/>
    <property type="match status" value="1"/>
</dbReference>
<organism evidence="12 13">
    <name type="scientific">Methylorubrum salsuginis</name>
    <dbReference type="NCBI Taxonomy" id="414703"/>
    <lineage>
        <taxon>Bacteria</taxon>
        <taxon>Pseudomonadati</taxon>
        <taxon>Pseudomonadota</taxon>
        <taxon>Alphaproteobacteria</taxon>
        <taxon>Hyphomicrobiales</taxon>
        <taxon>Methylobacteriaceae</taxon>
        <taxon>Methylorubrum</taxon>
    </lineage>
</organism>
<accession>A0A1I3YPP9</accession>
<dbReference type="SUPFAM" id="SSF51182">
    <property type="entry name" value="RmlC-like cupins"/>
    <property type="match status" value="1"/>
</dbReference>
<evidence type="ECO:0000256" key="2">
    <source>
        <dbReference type="ARBA" id="ARBA00012387"/>
    </source>
</evidence>
<comment type="catalytic activity">
    <reaction evidence="7">
        <text>alpha-D-mannose 1-phosphate + GTP + H(+) = GDP-alpha-D-mannose + diphosphate</text>
        <dbReference type="Rhea" id="RHEA:15229"/>
        <dbReference type="ChEBI" id="CHEBI:15378"/>
        <dbReference type="ChEBI" id="CHEBI:33019"/>
        <dbReference type="ChEBI" id="CHEBI:37565"/>
        <dbReference type="ChEBI" id="CHEBI:57527"/>
        <dbReference type="ChEBI" id="CHEBI:58409"/>
        <dbReference type="EC" id="2.7.7.13"/>
    </reaction>
</comment>
<feature type="domain" description="MannoseP isomerase/GMP-like beta-helix" evidence="11">
    <location>
        <begin position="304"/>
        <end position="357"/>
    </location>
</feature>
<dbReference type="GO" id="GO:0000271">
    <property type="term" value="P:polysaccharide biosynthetic process"/>
    <property type="evidence" value="ECO:0007669"/>
    <property type="project" value="InterPro"/>
</dbReference>
<dbReference type="SUPFAM" id="SSF53448">
    <property type="entry name" value="Nucleotide-diphospho-sugar transferases"/>
    <property type="match status" value="1"/>
</dbReference>
<dbReference type="AlphaFoldDB" id="A0A1I3YPP9"/>
<keyword evidence="3 12" id="KW-0808">Transferase</keyword>
<dbReference type="PANTHER" id="PTHR46390">
    <property type="entry name" value="MANNOSE-1-PHOSPHATE GUANYLYLTRANSFERASE"/>
    <property type="match status" value="1"/>
</dbReference>
<dbReference type="FunFam" id="2.60.120.10:FF:000032">
    <property type="entry name" value="Mannose-1-phosphate guanylyltransferase/mannose-6-phosphate isomerase"/>
    <property type="match status" value="1"/>
</dbReference>
<evidence type="ECO:0000256" key="7">
    <source>
        <dbReference type="ARBA" id="ARBA00047343"/>
    </source>
</evidence>
<dbReference type="InterPro" id="IPR014710">
    <property type="entry name" value="RmlC-like_jellyroll"/>
</dbReference>
<dbReference type="InterPro" id="IPR029044">
    <property type="entry name" value="Nucleotide-diphossugar_trans"/>
</dbReference>
<dbReference type="InterPro" id="IPR001538">
    <property type="entry name" value="Man6P_isomerase-2_C"/>
</dbReference>
<dbReference type="EMBL" id="FOSV01000001">
    <property type="protein sequence ID" value="SFK33802.1"/>
    <property type="molecule type" value="Genomic_DNA"/>
</dbReference>
<dbReference type="InterPro" id="IPR006375">
    <property type="entry name" value="Man1P_GuaTrfase/Man6P_Isoase"/>
</dbReference>
<dbReference type="Gene3D" id="2.60.120.10">
    <property type="entry name" value="Jelly Rolls"/>
    <property type="match status" value="1"/>
</dbReference>
<name>A0A1I3YPP9_9HYPH</name>
<evidence type="ECO:0000256" key="5">
    <source>
        <dbReference type="ARBA" id="ARBA00022741"/>
    </source>
</evidence>
<evidence type="ECO:0000256" key="6">
    <source>
        <dbReference type="ARBA" id="ARBA00023134"/>
    </source>
</evidence>
<comment type="similarity">
    <text evidence="1 8">Belongs to the mannose-6-phosphate isomerase type 2 family.</text>
</comment>
<dbReference type="GO" id="GO:0009298">
    <property type="term" value="P:GDP-mannose biosynthetic process"/>
    <property type="evidence" value="ECO:0007669"/>
    <property type="project" value="TreeGrafter"/>
</dbReference>
<keyword evidence="13" id="KW-1185">Reference proteome</keyword>
<dbReference type="Proteomes" id="UP000198804">
    <property type="component" value="Unassembled WGS sequence"/>
</dbReference>
<evidence type="ECO:0000259" key="10">
    <source>
        <dbReference type="Pfam" id="PF01050"/>
    </source>
</evidence>
<dbReference type="Gene3D" id="3.90.550.10">
    <property type="entry name" value="Spore Coat Polysaccharide Biosynthesis Protein SpsA, Chain A"/>
    <property type="match status" value="1"/>
</dbReference>
<protein>
    <recommendedName>
        <fullName evidence="2">mannose-1-phosphate guanylyltransferase</fullName>
        <ecNumber evidence="2">2.7.7.13</ecNumber>
    </recommendedName>
</protein>
<proteinExistence type="inferred from homology"/>
<dbReference type="InterPro" id="IPR051161">
    <property type="entry name" value="Mannose-6P_isomerase_type2"/>
</dbReference>
<evidence type="ECO:0000259" key="9">
    <source>
        <dbReference type="Pfam" id="PF00483"/>
    </source>
</evidence>
<reference evidence="13" key="1">
    <citation type="submission" date="2016-10" db="EMBL/GenBank/DDBJ databases">
        <authorList>
            <person name="Varghese N."/>
            <person name="Submissions S."/>
        </authorList>
    </citation>
    <scope>NUCLEOTIDE SEQUENCE [LARGE SCALE GENOMIC DNA]</scope>
    <source>
        <strain evidence="13">CGMCC 1.6474</strain>
    </source>
</reference>
<dbReference type="InterPro" id="IPR054566">
    <property type="entry name" value="ManC/GMP-like_b-helix"/>
</dbReference>
<dbReference type="EC" id="2.7.7.13" evidence="2"/>
<evidence type="ECO:0000259" key="11">
    <source>
        <dbReference type="Pfam" id="PF22640"/>
    </source>
</evidence>
<sequence>MRKSSALIHPVILCGGAGTRLWPASRECMPKQFARLVDLEQSTFQATMRRVAEPGLFARPTVIAAAESRFIVAEQLAQIGLPADIVLEPQGRDSAAAVAVAALHGARTDPEAIVLILAADHVIGDAEAFRRAVATAAAAARTGSIMTLGIEPTRPAADYGYIRRGAALSDDGGSRGPCAVERFVEKPDRAGAERLIAEGALWNSGYFLFRADTMLAELETFAPDVLAGARAALEAATTDLDFVRLDAAAFETIPKISIDYAVMERTGCAGVLPVSFAWSDVGTWDAVWSVLERDGDGNALRGRVEVIGTRNSLVHSEVEGLTTVVGLEDVVVVTTPDAVLVASKAQSGRVKELVGRLRAKAHPEADTHRRMYRPWGWYQRIDIGERFQVKRIMVTPGGRLSLQKHFHRAEHWVVVKGTAEVTLNERVALVHENEAIYLPIGSMHRLTNPGKIPLELIEVQVGSYTGEDDIIRVEDIYGR</sequence>
<dbReference type="FunFam" id="3.90.550.10:FF:000046">
    <property type="entry name" value="Mannose-1-phosphate guanylyltransferase (GDP)"/>
    <property type="match status" value="1"/>
</dbReference>
<dbReference type="Pfam" id="PF22640">
    <property type="entry name" value="ManC_GMP_beta-helix"/>
    <property type="match status" value="1"/>
</dbReference>
<evidence type="ECO:0000256" key="8">
    <source>
        <dbReference type="RuleBase" id="RU004190"/>
    </source>
</evidence>
<dbReference type="InterPro" id="IPR049577">
    <property type="entry name" value="GMPP_N"/>
</dbReference>
<dbReference type="OrthoDB" id="9806359at2"/>
<dbReference type="RefSeq" id="WP_091941227.1">
    <property type="nucleotide sequence ID" value="NZ_FOSV01000001.1"/>
</dbReference>
<dbReference type="Pfam" id="PF01050">
    <property type="entry name" value="MannoseP_isomer"/>
    <property type="match status" value="1"/>
</dbReference>
<gene>
    <name evidence="12" type="ORF">SAMN04488125_101304</name>
</gene>
<keyword evidence="6" id="KW-0342">GTP-binding</keyword>
<dbReference type="STRING" id="414703.SAMN04488125_101304"/>
<dbReference type="InterPro" id="IPR005835">
    <property type="entry name" value="NTP_transferase_dom"/>
</dbReference>
<keyword evidence="5" id="KW-0547">Nucleotide-binding</keyword>
<dbReference type="CDD" id="cd02509">
    <property type="entry name" value="GDP-M1P_Guanylyltransferase"/>
    <property type="match status" value="1"/>
</dbReference>
<evidence type="ECO:0000256" key="3">
    <source>
        <dbReference type="ARBA" id="ARBA00022679"/>
    </source>
</evidence>
<dbReference type="CDD" id="cd02213">
    <property type="entry name" value="cupin_PMI_typeII_C"/>
    <property type="match status" value="1"/>
</dbReference>